<keyword evidence="9" id="KW-0418">Kinase</keyword>
<evidence type="ECO:0000259" key="21">
    <source>
        <dbReference type="PROSITE" id="PS50110"/>
    </source>
</evidence>
<dbReference type="InterPro" id="IPR003661">
    <property type="entry name" value="HisK_dim/P_dom"/>
</dbReference>
<feature type="domain" description="Response regulatory" evidence="21">
    <location>
        <begin position="823"/>
        <end position="940"/>
    </location>
</feature>
<dbReference type="GO" id="GO:0000155">
    <property type="term" value="F:phosphorelay sensor kinase activity"/>
    <property type="evidence" value="ECO:0007669"/>
    <property type="project" value="InterPro"/>
</dbReference>
<dbReference type="InterPro" id="IPR008207">
    <property type="entry name" value="Sig_transdc_His_kin_Hpt_dom"/>
</dbReference>
<evidence type="ECO:0000256" key="6">
    <source>
        <dbReference type="ARBA" id="ARBA00022679"/>
    </source>
</evidence>
<evidence type="ECO:0000256" key="1">
    <source>
        <dbReference type="ARBA" id="ARBA00000085"/>
    </source>
</evidence>
<dbReference type="SMART" id="SM00448">
    <property type="entry name" value="REC"/>
    <property type="match status" value="2"/>
</dbReference>
<dbReference type="KEGG" id="dbk:DGMP_33370"/>
<keyword evidence="12" id="KW-0902">Two-component regulatory system</keyword>
<dbReference type="InterPro" id="IPR005467">
    <property type="entry name" value="His_kinase_dom"/>
</dbReference>
<feature type="domain" description="Response regulatory" evidence="21">
    <location>
        <begin position="676"/>
        <end position="795"/>
    </location>
</feature>
<dbReference type="SMART" id="SM00304">
    <property type="entry name" value="HAMP"/>
    <property type="match status" value="1"/>
</dbReference>
<evidence type="ECO:0000256" key="16">
    <source>
        <dbReference type="PROSITE-ProRule" id="PRU00169"/>
    </source>
</evidence>
<dbReference type="RefSeq" id="WP_228854973.1">
    <property type="nucleotide sequence ID" value="NZ_AP024086.1"/>
</dbReference>
<accession>A0A8D5JIF9</accession>
<proteinExistence type="predicted"/>
<evidence type="ECO:0000256" key="2">
    <source>
        <dbReference type="ARBA" id="ARBA00004651"/>
    </source>
</evidence>
<sequence length="1104" mass="125793">MGKLKIFYQALLIVILIISSYTAVVVFYVLPQIDSEVQYLEEKNGREVLSKVIAITKNFYKDLEAYKQDALDSHKQNLKNLTDTVWSLIQVKYRESGGKSRDRFLQEDIIKLISSLTYDKDNYFFIADYNNILLAHPYLQGQDFSHVKDIKGNLIIPPMVQIARSQGQGFHSYWWKKNSPDSQPYKKLTYSKNFPELKIIVGTGVYINDITTQVNRRKEKLMTQLRSIVRETKIGTTGYLYIFNADGKMLIHPNDNIEGTNFKNLENPGKHTKIFDDLVQASQSSGTLYYKWDTPTDKGNYIYEKISWIEFLPELNWYIVSSAYVDDLRDTSRSLANTIFLIGTILLLFGVLVSYFFFRKLLFPVTTLSRLARKAADGDYSNRADFQKDDEIGILAKSFNRMLDTIEDNIENLDKKVQVKTRELEEQKKKAENATRLKSIFLANMSHEIRTPLNGITGMIYLMSNTGLTSEQKNYLEKISSASTALLRIINDILDLSKIEADRLELEMINFNLYEVIDNVVNIVEYRAREKNLDLIVICDKKVNPYLHGDPLRLGQIIINLVNNGIKFTRQGEVSILISKTATSKYRFEIRDTGVGLREKQQQKLFQPFSQADGSTTRKYGGSGLGLAISRQLVELMGGQIWVESSFGKGSSFIFEINLHEQQDSLPTPVTFKDKRILIVDDTPAWRTCLRALLEKYHFHIDEAASGEEAVKKVEAMTSCYDLILMDWKMTGMDGISTTEKINLLHGSGNQATVMMVSAFRQQHLVEAAEKAGIEIFLTKPVTPSILDNIIFRIFAPDMLKSSEKTKTLTFDTYNNASFSNSSILLVEDNEMNREIVLSLLEKNCISIDIATNGEEAVNMVKNHKKQHYGLVLMDIQMPVMDGFEASELIKKIDPHLPIIALTANVMTQDIRKIKSSGMDDILEKPLVPDKFFKIILKYLPSTGNQNPTEKKQQSAGEPSLSGHTTLDIKKGLVHFNGNRKLYQKILNDFTVNFGHAGEELRLLQTTDRTAAERLIHTIKGLAGNIGASALYYQAEKLEKEFTHTQVERFIELLNEVFQDITKQSSQEKPSSSEILLSSQEITVLFRELARVLKTERILKCRPC</sequence>
<feature type="transmembrane region" description="Helical" evidence="19">
    <location>
        <begin position="6"/>
        <end position="30"/>
    </location>
</feature>
<dbReference type="CDD" id="cd17546">
    <property type="entry name" value="REC_hyHK_CKI1_RcsC-like"/>
    <property type="match status" value="2"/>
</dbReference>
<evidence type="ECO:0000313" key="24">
    <source>
        <dbReference type="Proteomes" id="UP000826725"/>
    </source>
</evidence>
<evidence type="ECO:0000313" key="23">
    <source>
        <dbReference type="EMBL" id="BCL62644.1"/>
    </source>
</evidence>
<comment type="catalytic activity">
    <reaction evidence="1">
        <text>ATP + protein L-histidine = ADP + protein N-phospho-L-histidine.</text>
        <dbReference type="EC" id="2.7.13.3"/>
    </reaction>
</comment>
<evidence type="ECO:0000256" key="4">
    <source>
        <dbReference type="ARBA" id="ARBA00022475"/>
    </source>
</evidence>
<dbReference type="InterPro" id="IPR003660">
    <property type="entry name" value="HAMP_dom"/>
</dbReference>
<keyword evidence="8" id="KW-0547">Nucleotide-binding</keyword>
<organism evidence="23 24">
    <name type="scientific">Desulfomarina profundi</name>
    <dbReference type="NCBI Taxonomy" id="2772557"/>
    <lineage>
        <taxon>Bacteria</taxon>
        <taxon>Pseudomonadati</taxon>
        <taxon>Thermodesulfobacteriota</taxon>
        <taxon>Desulfobulbia</taxon>
        <taxon>Desulfobulbales</taxon>
        <taxon>Desulfobulbaceae</taxon>
        <taxon>Desulfomarina</taxon>
    </lineage>
</organism>
<dbReference type="GO" id="GO:0005886">
    <property type="term" value="C:plasma membrane"/>
    <property type="evidence" value="ECO:0007669"/>
    <property type="project" value="UniProtKB-SubCell"/>
</dbReference>
<dbReference type="PROSITE" id="PS50885">
    <property type="entry name" value="HAMP"/>
    <property type="match status" value="1"/>
</dbReference>
<evidence type="ECO:0000256" key="8">
    <source>
        <dbReference type="ARBA" id="ARBA00022741"/>
    </source>
</evidence>
<keyword evidence="10" id="KW-0067">ATP-binding</keyword>
<protein>
    <recommendedName>
        <fullName evidence="15">Sensory/regulatory protein RpfC</fullName>
        <ecNumber evidence="3">2.7.13.3</ecNumber>
    </recommendedName>
</protein>
<comment type="subunit">
    <text evidence="14">At low DSF concentrations, interacts with RpfF.</text>
</comment>
<dbReference type="GO" id="GO:0005524">
    <property type="term" value="F:ATP binding"/>
    <property type="evidence" value="ECO:0007669"/>
    <property type="project" value="UniProtKB-KW"/>
</dbReference>
<keyword evidence="17" id="KW-0175">Coiled coil</keyword>
<comment type="subcellular location">
    <subcellularLocation>
        <location evidence="2">Cell membrane</location>
        <topology evidence="2">Multi-pass membrane protein</topology>
    </subcellularLocation>
</comment>
<dbReference type="PANTHER" id="PTHR45339">
    <property type="entry name" value="HYBRID SIGNAL TRANSDUCTION HISTIDINE KINASE J"/>
    <property type="match status" value="1"/>
</dbReference>
<keyword evidence="11 19" id="KW-1133">Transmembrane helix</keyword>
<dbReference type="Pfam" id="PF00672">
    <property type="entry name" value="HAMP"/>
    <property type="match status" value="1"/>
</dbReference>
<dbReference type="SMART" id="SM01049">
    <property type="entry name" value="Cache_2"/>
    <property type="match status" value="2"/>
</dbReference>
<dbReference type="FunFam" id="1.10.287.130:FF:000002">
    <property type="entry name" value="Two-component osmosensing histidine kinase"/>
    <property type="match status" value="1"/>
</dbReference>
<dbReference type="CDD" id="cd18774">
    <property type="entry name" value="PDC2_HK_sensor"/>
    <property type="match status" value="1"/>
</dbReference>
<evidence type="ECO:0000256" key="10">
    <source>
        <dbReference type="ARBA" id="ARBA00022840"/>
    </source>
</evidence>
<keyword evidence="24" id="KW-1185">Reference proteome</keyword>
<evidence type="ECO:0000256" key="13">
    <source>
        <dbReference type="ARBA" id="ARBA00023136"/>
    </source>
</evidence>
<dbReference type="InterPro" id="IPR003594">
    <property type="entry name" value="HATPase_dom"/>
</dbReference>
<dbReference type="PROSITE" id="PS50109">
    <property type="entry name" value="HIS_KIN"/>
    <property type="match status" value="1"/>
</dbReference>
<feature type="coiled-coil region" evidence="17">
    <location>
        <begin position="396"/>
        <end position="437"/>
    </location>
</feature>
<evidence type="ECO:0000256" key="12">
    <source>
        <dbReference type="ARBA" id="ARBA00023012"/>
    </source>
</evidence>
<evidence type="ECO:0000256" key="5">
    <source>
        <dbReference type="ARBA" id="ARBA00022553"/>
    </source>
</evidence>
<keyword evidence="7 19" id="KW-0812">Transmembrane</keyword>
<dbReference type="SMART" id="SM00388">
    <property type="entry name" value="HisKA"/>
    <property type="match status" value="1"/>
</dbReference>
<evidence type="ECO:0000256" key="7">
    <source>
        <dbReference type="ARBA" id="ARBA00022692"/>
    </source>
</evidence>
<evidence type="ECO:0000256" key="11">
    <source>
        <dbReference type="ARBA" id="ARBA00022989"/>
    </source>
</evidence>
<feature type="region of interest" description="Disordered" evidence="18">
    <location>
        <begin position="944"/>
        <end position="964"/>
    </location>
</feature>
<dbReference type="AlphaFoldDB" id="A0A8D5JIF9"/>
<feature type="transmembrane region" description="Helical" evidence="19">
    <location>
        <begin position="339"/>
        <end position="358"/>
    </location>
</feature>
<keyword evidence="13 19" id="KW-0472">Membrane</keyword>
<evidence type="ECO:0000256" key="17">
    <source>
        <dbReference type="SAM" id="Coils"/>
    </source>
</evidence>
<dbReference type="Pfam" id="PF00072">
    <property type="entry name" value="Response_reg"/>
    <property type="match status" value="2"/>
</dbReference>
<dbReference type="CDD" id="cd00082">
    <property type="entry name" value="HisKA"/>
    <property type="match status" value="1"/>
</dbReference>
<dbReference type="Pfam" id="PF00512">
    <property type="entry name" value="HisKA"/>
    <property type="match status" value="1"/>
</dbReference>
<dbReference type="InterPro" id="IPR004010">
    <property type="entry name" value="Double_Cache_2"/>
</dbReference>
<dbReference type="InterPro" id="IPR001789">
    <property type="entry name" value="Sig_transdc_resp-reg_receiver"/>
</dbReference>
<keyword evidence="6" id="KW-0808">Transferase</keyword>
<dbReference type="CDD" id="cd12912">
    <property type="entry name" value="PDC2_MCP_like"/>
    <property type="match status" value="1"/>
</dbReference>
<feature type="domain" description="Histidine kinase" evidence="20">
    <location>
        <begin position="444"/>
        <end position="661"/>
    </location>
</feature>
<evidence type="ECO:0000256" key="14">
    <source>
        <dbReference type="ARBA" id="ARBA00064003"/>
    </source>
</evidence>
<keyword evidence="5 16" id="KW-0597">Phosphoprotein</keyword>
<evidence type="ECO:0000256" key="19">
    <source>
        <dbReference type="SAM" id="Phobius"/>
    </source>
</evidence>
<evidence type="ECO:0000256" key="18">
    <source>
        <dbReference type="SAM" id="MobiDB-lite"/>
    </source>
</evidence>
<dbReference type="Pfam" id="PF08269">
    <property type="entry name" value="dCache_2"/>
    <property type="match status" value="1"/>
</dbReference>
<dbReference type="CDD" id="cd06225">
    <property type="entry name" value="HAMP"/>
    <property type="match status" value="1"/>
</dbReference>
<gene>
    <name evidence="23" type="ORF">DGMP_33370</name>
</gene>
<feature type="domain" description="HAMP" evidence="22">
    <location>
        <begin position="359"/>
        <end position="411"/>
    </location>
</feature>
<keyword evidence="4" id="KW-1003">Cell membrane</keyword>
<evidence type="ECO:0000259" key="20">
    <source>
        <dbReference type="PROSITE" id="PS50109"/>
    </source>
</evidence>
<feature type="modified residue" description="4-aspartylphosphate" evidence="16">
    <location>
        <position position="875"/>
    </location>
</feature>
<dbReference type="InterPro" id="IPR033480">
    <property type="entry name" value="sCache_2"/>
</dbReference>
<dbReference type="Proteomes" id="UP000826725">
    <property type="component" value="Chromosome"/>
</dbReference>
<dbReference type="EC" id="2.7.13.3" evidence="3"/>
<name>A0A8D5JIF9_9BACT</name>
<dbReference type="Pfam" id="PF01627">
    <property type="entry name" value="Hpt"/>
    <property type="match status" value="1"/>
</dbReference>
<evidence type="ECO:0000256" key="3">
    <source>
        <dbReference type="ARBA" id="ARBA00012438"/>
    </source>
</evidence>
<dbReference type="Pfam" id="PF02518">
    <property type="entry name" value="HATPase_c"/>
    <property type="match status" value="1"/>
</dbReference>
<dbReference type="FunFam" id="3.30.565.10:FF:000010">
    <property type="entry name" value="Sensor histidine kinase RcsC"/>
    <property type="match status" value="1"/>
</dbReference>
<dbReference type="CDD" id="cd16922">
    <property type="entry name" value="HATPase_EvgS-ArcB-TorS-like"/>
    <property type="match status" value="1"/>
</dbReference>
<feature type="modified residue" description="4-aspartylphosphate" evidence="16">
    <location>
        <position position="727"/>
    </location>
</feature>
<dbReference type="PROSITE" id="PS50110">
    <property type="entry name" value="RESPONSE_REGULATORY"/>
    <property type="match status" value="2"/>
</dbReference>
<evidence type="ECO:0000259" key="22">
    <source>
        <dbReference type="PROSITE" id="PS50885"/>
    </source>
</evidence>
<dbReference type="SMART" id="SM00387">
    <property type="entry name" value="HATPase_c"/>
    <property type="match status" value="1"/>
</dbReference>
<dbReference type="PANTHER" id="PTHR45339:SF1">
    <property type="entry name" value="HYBRID SIGNAL TRANSDUCTION HISTIDINE KINASE J"/>
    <property type="match status" value="1"/>
</dbReference>
<evidence type="ECO:0000256" key="15">
    <source>
        <dbReference type="ARBA" id="ARBA00068150"/>
    </source>
</evidence>
<evidence type="ECO:0000256" key="9">
    <source>
        <dbReference type="ARBA" id="ARBA00022777"/>
    </source>
</evidence>
<reference evidence="23" key="1">
    <citation type="submission" date="2020-09" db="EMBL/GenBank/DDBJ databases">
        <title>Desulfogranum mesoprofundum gen. nov., sp. nov., a novel mesophilic, sulfate-reducing chemolithoautotroph isolated from a deep-sea hydrothermal vent chimney in the Suiyo Seamount.</title>
        <authorList>
            <person name="Hashimoto Y."/>
            <person name="Nakagawa S."/>
        </authorList>
    </citation>
    <scope>NUCLEOTIDE SEQUENCE</scope>
    <source>
        <strain evidence="23">KT2</strain>
    </source>
</reference>
<dbReference type="EMBL" id="AP024086">
    <property type="protein sequence ID" value="BCL62644.1"/>
    <property type="molecule type" value="Genomic_DNA"/>
</dbReference>